<protein>
    <submittedName>
        <fullName evidence="2">Uncharacterized protein</fullName>
    </submittedName>
</protein>
<feature type="region of interest" description="Disordered" evidence="1">
    <location>
        <begin position="87"/>
        <end position="115"/>
    </location>
</feature>
<feature type="region of interest" description="Disordered" evidence="1">
    <location>
        <begin position="434"/>
        <end position="455"/>
    </location>
</feature>
<feature type="region of interest" description="Disordered" evidence="1">
    <location>
        <begin position="636"/>
        <end position="655"/>
    </location>
</feature>
<feature type="region of interest" description="Disordered" evidence="1">
    <location>
        <begin position="700"/>
        <end position="727"/>
    </location>
</feature>
<accession>A0A1R1X565</accession>
<evidence type="ECO:0000256" key="1">
    <source>
        <dbReference type="SAM" id="MobiDB-lite"/>
    </source>
</evidence>
<feature type="compositionally biased region" description="Polar residues" evidence="1">
    <location>
        <begin position="53"/>
        <end position="64"/>
    </location>
</feature>
<dbReference type="Proteomes" id="UP000187429">
    <property type="component" value="Unassembled WGS sequence"/>
</dbReference>
<comment type="caution">
    <text evidence="2">The sequence shown here is derived from an EMBL/GenBank/DDBJ whole genome shotgun (WGS) entry which is preliminary data.</text>
</comment>
<evidence type="ECO:0000313" key="3">
    <source>
        <dbReference type="Proteomes" id="UP000187429"/>
    </source>
</evidence>
<dbReference type="EMBL" id="LSSM01006914">
    <property type="protein sequence ID" value="OMJ09786.1"/>
    <property type="molecule type" value="Genomic_DNA"/>
</dbReference>
<feature type="compositionally biased region" description="Polar residues" evidence="1">
    <location>
        <begin position="334"/>
        <end position="383"/>
    </location>
</feature>
<feature type="region of interest" description="Disordered" evidence="1">
    <location>
        <begin position="480"/>
        <end position="501"/>
    </location>
</feature>
<feature type="region of interest" description="Disordered" evidence="1">
    <location>
        <begin position="306"/>
        <end position="383"/>
    </location>
</feature>
<feature type="region of interest" description="Disordered" evidence="1">
    <location>
        <begin position="53"/>
        <end position="72"/>
    </location>
</feature>
<feature type="non-terminal residue" evidence="2">
    <location>
        <position position="1"/>
    </location>
</feature>
<sequence>LVQMTQLQKLAQTPISSMNARSIPMLIQSLHQQQMHVQKLVLATAAANNSTPQLKSTFLSPTSRSDGDPGFNLTTSLEKNNQTLANNTLSNHRSDSNTSSFNPNNSNSQGGALNINRNTSAGIQASNNESNSINLYSSLQASSGGVSQTSPNNTFSNQQIQQLMAQQQYIHNSITNGSPKAPSANNKAQNLTSQTDFNASGFIKEKSMLSNSDILPRGATDNDPNENSERGFNTELINKSVPSTPLNIGNKPATAQFSDNNNLSQSNFGSVEFGNSPKPFINLNNTQIHHKINSPASSALSKNISFLHSNSPRSKPGTPGNFLSSPNKRDFSQLELSSGQMNSKQTLSHMENNSNSNTNVDGFSKSQANTPITSNMSQTPVSNTTINKISGASISGPSLLSANSLSNPNSSQIGNIFSNLTPIQLAQMSMQHKQSQVLNQQNNKNQALQSNPALQSQLQSLQQPSLQSTQMLQQHLQNSMQNKHNLQGIQTPGTPSLGPNQTPQLQNALLQKKKMDLIYQQQAQILLQNQKANQQISSNVIQQPSQHQSYQPQKVDFVPQRPADTIKHLTPQQIASLISLQQSSELNSPLPGFGKSQPLKQNNFQITPNDFTNVNSNFLATNPSIFLASQMSNESGSVHQSMGNSTPMQVSSTPLNVPQTSSLVSKNMDSSNSLLRTNSSANLNSNNSMSANAPNFGMANNPVMLNPADKSLSDFNNPQGSAGNGMR</sequence>
<feature type="region of interest" description="Disordered" evidence="1">
    <location>
        <begin position="212"/>
        <end position="231"/>
    </location>
</feature>
<keyword evidence="3" id="KW-1185">Reference proteome</keyword>
<organism evidence="2 3">
    <name type="scientific">Smittium culicis</name>
    <dbReference type="NCBI Taxonomy" id="133412"/>
    <lineage>
        <taxon>Eukaryota</taxon>
        <taxon>Fungi</taxon>
        <taxon>Fungi incertae sedis</taxon>
        <taxon>Zoopagomycota</taxon>
        <taxon>Kickxellomycotina</taxon>
        <taxon>Harpellomycetes</taxon>
        <taxon>Harpellales</taxon>
        <taxon>Legeriomycetaceae</taxon>
        <taxon>Smittium</taxon>
    </lineage>
</organism>
<dbReference type="AlphaFoldDB" id="A0A1R1X565"/>
<reference evidence="3" key="1">
    <citation type="submission" date="2017-01" db="EMBL/GenBank/DDBJ databases">
        <authorList>
            <person name="Wang Y."/>
            <person name="White M."/>
            <person name="Kvist S."/>
            <person name="Moncalvo J.-M."/>
        </authorList>
    </citation>
    <scope>NUCLEOTIDE SEQUENCE [LARGE SCALE GENOMIC DNA]</scope>
    <source>
        <strain evidence="3">ID-206-W2</strain>
    </source>
</reference>
<name>A0A1R1X565_9FUNG</name>
<feature type="compositionally biased region" description="Low complexity" evidence="1">
    <location>
        <begin position="96"/>
        <end position="108"/>
    </location>
</feature>
<evidence type="ECO:0000313" key="2">
    <source>
        <dbReference type="EMBL" id="OMJ09786.1"/>
    </source>
</evidence>
<gene>
    <name evidence="2" type="ORF">AYI69_g10507</name>
</gene>
<proteinExistence type="predicted"/>